<sequence length="248" mass="28302">MKSLFRVIRFIILLLIPNNAYAINKNIGKGYCTLRHPIEFLTGNRNTTCESQHLIQREKGGGNYLNTVWINTHLHDYLDRSSARPWKKQRPIFKLFGSRNLERAYMLGTWANGFHFVTYDHHGQGKFNLFRWDAISHLVYAWTSLVNYPQKELNYLLYQISLLASGKKTQILDALLGIVIDLIEIFVGLIYSIMGIFIGAIFHPFDTIRNIVPGTLLIITGTAQGIWQFLTGSLCLMTFGKIGGCTTN</sequence>
<feature type="transmembrane region" description="Helical" evidence="1">
    <location>
        <begin position="174"/>
        <end position="202"/>
    </location>
</feature>
<dbReference type="RefSeq" id="WP_245831235.1">
    <property type="nucleotide sequence ID" value="NZ_BAABKE010000001.1"/>
</dbReference>
<evidence type="ECO:0000313" key="2">
    <source>
        <dbReference type="EMBL" id="GAA5094069.1"/>
    </source>
</evidence>
<reference evidence="3" key="1">
    <citation type="journal article" date="2019" name="Int. J. Syst. Evol. Microbiol.">
        <title>The Global Catalogue of Microorganisms (GCM) 10K type strain sequencing project: providing services to taxonomists for standard genome sequencing and annotation.</title>
        <authorList>
            <consortium name="The Broad Institute Genomics Platform"/>
            <consortium name="The Broad Institute Genome Sequencing Center for Infectious Disease"/>
            <person name="Wu L."/>
            <person name="Ma J."/>
        </authorList>
    </citation>
    <scope>NUCLEOTIDE SEQUENCE [LARGE SCALE GENOMIC DNA]</scope>
    <source>
        <strain evidence="3">JCM 18424</strain>
    </source>
</reference>
<dbReference type="EMBL" id="BAABKE010000001">
    <property type="protein sequence ID" value="GAA5094069.1"/>
    <property type="molecule type" value="Genomic_DNA"/>
</dbReference>
<dbReference type="Proteomes" id="UP001500631">
    <property type="component" value="Unassembled WGS sequence"/>
</dbReference>
<protein>
    <recommendedName>
        <fullName evidence="4">HNH nuclease domain-containing protein</fullName>
    </recommendedName>
</protein>
<evidence type="ECO:0008006" key="4">
    <source>
        <dbReference type="Google" id="ProtNLM"/>
    </source>
</evidence>
<comment type="caution">
    <text evidence="2">The sequence shown here is derived from an EMBL/GenBank/DDBJ whole genome shotgun (WGS) entry which is preliminary data.</text>
</comment>
<accession>A0ABP9MB45</accession>
<keyword evidence="1" id="KW-1133">Transmembrane helix</keyword>
<proteinExistence type="predicted"/>
<name>A0ABP9MB45_9GAMM</name>
<gene>
    <name evidence="2" type="ORF">GCM10023338_01830</name>
</gene>
<evidence type="ECO:0000256" key="1">
    <source>
        <dbReference type="SAM" id="Phobius"/>
    </source>
</evidence>
<keyword evidence="1" id="KW-0472">Membrane</keyword>
<keyword evidence="1" id="KW-0812">Transmembrane</keyword>
<evidence type="ECO:0000313" key="3">
    <source>
        <dbReference type="Proteomes" id="UP001500631"/>
    </source>
</evidence>
<keyword evidence="3" id="KW-1185">Reference proteome</keyword>
<organism evidence="2 3">
    <name type="scientific">Wohlfahrtiimonas larvae</name>
    <dbReference type="NCBI Taxonomy" id="1157986"/>
    <lineage>
        <taxon>Bacteria</taxon>
        <taxon>Pseudomonadati</taxon>
        <taxon>Pseudomonadota</taxon>
        <taxon>Gammaproteobacteria</taxon>
        <taxon>Cardiobacteriales</taxon>
        <taxon>Ignatzschineriaceae</taxon>
        <taxon>Wohlfahrtiimonas</taxon>
    </lineage>
</organism>